<gene>
    <name evidence="2" type="ORF">L596_018403</name>
</gene>
<dbReference type="Proteomes" id="UP000298663">
    <property type="component" value="Unassembled WGS sequence"/>
</dbReference>
<reference evidence="2 3" key="1">
    <citation type="journal article" date="2015" name="Genome Biol.">
        <title>Comparative genomics of Steinernema reveals deeply conserved gene regulatory networks.</title>
        <authorList>
            <person name="Dillman A.R."/>
            <person name="Macchietto M."/>
            <person name="Porter C.F."/>
            <person name="Rogers A."/>
            <person name="Williams B."/>
            <person name="Antoshechkin I."/>
            <person name="Lee M.M."/>
            <person name="Goodwin Z."/>
            <person name="Lu X."/>
            <person name="Lewis E.E."/>
            <person name="Goodrich-Blair H."/>
            <person name="Stock S.P."/>
            <person name="Adams B.J."/>
            <person name="Sternberg P.W."/>
            <person name="Mortazavi A."/>
        </authorList>
    </citation>
    <scope>NUCLEOTIDE SEQUENCE [LARGE SCALE GENOMIC DNA]</scope>
    <source>
        <strain evidence="2 3">ALL</strain>
    </source>
</reference>
<accession>A0A4U5N4T7</accession>
<evidence type="ECO:0000313" key="3">
    <source>
        <dbReference type="Proteomes" id="UP000298663"/>
    </source>
</evidence>
<comment type="caution">
    <text evidence="2">The sequence shown here is derived from an EMBL/GenBank/DDBJ whole genome shotgun (WGS) entry which is preliminary data.</text>
</comment>
<name>A0A4U5N4T7_STECR</name>
<sequence>MPSDRGIRGWKRDSPRFGGIPKRRSPPPDTVGGPNIAENRIRWSQHAHLTIMFVCKSRRSRSCSHYHSQSITVPWCSG</sequence>
<protein>
    <submittedName>
        <fullName evidence="2">Uncharacterized protein</fullName>
    </submittedName>
</protein>
<dbReference type="AlphaFoldDB" id="A0A4U5N4T7"/>
<feature type="region of interest" description="Disordered" evidence="1">
    <location>
        <begin position="1"/>
        <end position="34"/>
    </location>
</feature>
<dbReference type="EMBL" id="AZBU02000005">
    <property type="protein sequence ID" value="TKR77428.1"/>
    <property type="molecule type" value="Genomic_DNA"/>
</dbReference>
<keyword evidence="3" id="KW-1185">Reference proteome</keyword>
<proteinExistence type="predicted"/>
<feature type="compositionally biased region" description="Basic and acidic residues" evidence="1">
    <location>
        <begin position="1"/>
        <end position="15"/>
    </location>
</feature>
<evidence type="ECO:0000313" key="2">
    <source>
        <dbReference type="EMBL" id="TKR77428.1"/>
    </source>
</evidence>
<organism evidence="2 3">
    <name type="scientific">Steinernema carpocapsae</name>
    <name type="common">Entomopathogenic nematode</name>
    <dbReference type="NCBI Taxonomy" id="34508"/>
    <lineage>
        <taxon>Eukaryota</taxon>
        <taxon>Metazoa</taxon>
        <taxon>Ecdysozoa</taxon>
        <taxon>Nematoda</taxon>
        <taxon>Chromadorea</taxon>
        <taxon>Rhabditida</taxon>
        <taxon>Tylenchina</taxon>
        <taxon>Panagrolaimomorpha</taxon>
        <taxon>Strongyloidoidea</taxon>
        <taxon>Steinernematidae</taxon>
        <taxon>Steinernema</taxon>
    </lineage>
</organism>
<evidence type="ECO:0000256" key="1">
    <source>
        <dbReference type="SAM" id="MobiDB-lite"/>
    </source>
</evidence>
<reference evidence="2 3" key="2">
    <citation type="journal article" date="2019" name="G3 (Bethesda)">
        <title>Hybrid Assembly of the Genome of the Entomopathogenic Nematode Steinernema carpocapsae Identifies the X-Chromosome.</title>
        <authorList>
            <person name="Serra L."/>
            <person name="Macchietto M."/>
            <person name="Macias-Munoz A."/>
            <person name="McGill C.J."/>
            <person name="Rodriguez I.M."/>
            <person name="Rodriguez B."/>
            <person name="Murad R."/>
            <person name="Mortazavi A."/>
        </authorList>
    </citation>
    <scope>NUCLEOTIDE SEQUENCE [LARGE SCALE GENOMIC DNA]</scope>
    <source>
        <strain evidence="2 3">ALL</strain>
    </source>
</reference>